<organism evidence="1 2">
    <name type="scientific">Alkalidesulfovibrio alkalitolerans DSM 16529</name>
    <dbReference type="NCBI Taxonomy" id="1121439"/>
    <lineage>
        <taxon>Bacteria</taxon>
        <taxon>Pseudomonadati</taxon>
        <taxon>Thermodesulfobacteriota</taxon>
        <taxon>Desulfovibrionia</taxon>
        <taxon>Desulfovibrionales</taxon>
        <taxon>Desulfovibrionaceae</taxon>
        <taxon>Alkalidesulfovibrio</taxon>
    </lineage>
</organism>
<evidence type="ECO:0000313" key="1">
    <source>
        <dbReference type="EMBL" id="EPR35598.1"/>
    </source>
</evidence>
<reference evidence="1 2" key="1">
    <citation type="journal article" date="2013" name="Genome Announc.">
        <title>Draft genome sequences for three mercury-methylating, sulfate-reducing bacteria.</title>
        <authorList>
            <person name="Brown S.D."/>
            <person name="Hurt R.A.Jr."/>
            <person name="Gilmour C.C."/>
            <person name="Elias D.A."/>
        </authorList>
    </citation>
    <scope>NUCLEOTIDE SEQUENCE [LARGE SCALE GENOMIC DNA]</scope>
    <source>
        <strain evidence="1 2">DSM 16529</strain>
    </source>
</reference>
<comment type="caution">
    <text evidence="1">The sequence shown here is derived from an EMBL/GenBank/DDBJ whole genome shotgun (WGS) entry which is preliminary data.</text>
</comment>
<dbReference type="PATRIC" id="fig|1121439.3.peg.327"/>
<dbReference type="AlphaFoldDB" id="S7UTD8"/>
<dbReference type="RefSeq" id="WP_020885825.1">
    <property type="nucleotide sequence ID" value="NZ_ATHI01000003.1"/>
</dbReference>
<name>S7UTD8_9BACT</name>
<evidence type="ECO:0000313" key="2">
    <source>
        <dbReference type="Proteomes" id="UP000014975"/>
    </source>
</evidence>
<accession>S7UTD8</accession>
<dbReference type="InterPro" id="IPR056912">
    <property type="entry name" value="Phage_JBD30_tail_term-like"/>
</dbReference>
<dbReference type="Proteomes" id="UP000014975">
    <property type="component" value="Unassembled WGS sequence"/>
</dbReference>
<dbReference type="eggNOG" id="ENOG5032WF2">
    <property type="taxonomic scope" value="Bacteria"/>
</dbReference>
<gene>
    <name evidence="1" type="ORF">dsat_1939</name>
</gene>
<dbReference type="EMBL" id="ATHI01000003">
    <property type="protein sequence ID" value="EPR35598.1"/>
    <property type="molecule type" value="Genomic_DNA"/>
</dbReference>
<keyword evidence="2" id="KW-1185">Reference proteome</keyword>
<dbReference type="OrthoDB" id="8812168at2"/>
<protein>
    <submittedName>
        <fullName evidence="1">Uncharacterized protein</fullName>
    </submittedName>
</protein>
<sequence>MVSLEPVIVARIAENMPKGVKVFSAADLAGVREAAQHTPAVHVIYDGYRVVQADGAVAEIETSWLTVLAVRNARAQKTGSAAREDAAKLISSLYGSLAGWLPSGCVRELELANAPRPGFDAGFLYLPLAWNARQVLVGSVAGEEVEVPLQTVTFKGDVE</sequence>
<dbReference type="Pfam" id="PF23840">
    <property type="entry name" value="Phage_tail_terminator"/>
    <property type="match status" value="1"/>
</dbReference>
<dbReference type="STRING" id="1121439.dsat_1939"/>
<proteinExistence type="predicted"/>